<sequence>MPNQITHPWTSEEIIFLEKNIHKLTYKEMSKLISRSPASIQSKIRYLPFQQKIKKHPVNSDFFKKWSPEMTYILGFIGADGNICHSGRAHTLHIACDDKDVIEKIKQIMKYEGPIHLKPRPNGKISYSLRICDPIIFNDLNKLGVTERKSLTFTPPKISLQLTKHFLRGYFDGDGTVYLCNLKYPSKLRVKIYTASLNMGKYLHQTLKKALGDLYKGSILTYMAHQKTPYYVTHMGHHAAVKLFDYMYTDATIYLDRKHQKFLEGMKYDA</sequence>
<evidence type="ECO:0000313" key="3">
    <source>
        <dbReference type="Proteomes" id="UP000183317"/>
    </source>
</evidence>
<dbReference type="InterPro" id="IPR004042">
    <property type="entry name" value="Intein_endonuc_central"/>
</dbReference>
<protein>
    <recommendedName>
        <fullName evidence="1">DOD-type homing endonuclease domain-containing protein</fullName>
    </recommendedName>
</protein>
<accession>A0A1F5MGG6</accession>
<dbReference type="PROSITE" id="PS50819">
    <property type="entry name" value="INTEIN_ENDONUCLEASE"/>
    <property type="match status" value="1"/>
</dbReference>
<feature type="domain" description="DOD-type homing endonuclease" evidence="1">
    <location>
        <begin position="73"/>
        <end position="216"/>
    </location>
</feature>
<dbReference type="InterPro" id="IPR027434">
    <property type="entry name" value="Homing_endonucl"/>
</dbReference>
<dbReference type="Gene3D" id="3.10.28.10">
    <property type="entry name" value="Homing endonucleases"/>
    <property type="match status" value="1"/>
</dbReference>
<dbReference type="EMBL" id="MFDU01000014">
    <property type="protein sequence ID" value="OGE64457.1"/>
    <property type="molecule type" value="Genomic_DNA"/>
</dbReference>
<comment type="caution">
    <text evidence="2">The sequence shown here is derived from an EMBL/GenBank/DDBJ whole genome shotgun (WGS) entry which is preliminary data.</text>
</comment>
<proteinExistence type="predicted"/>
<dbReference type="AlphaFoldDB" id="A0A1F5MGG6"/>
<organism evidence="2 3">
    <name type="scientific">Candidatus Daviesbacteria bacterium RIFCSPLOWO2_02_FULL_36_8</name>
    <dbReference type="NCBI Taxonomy" id="1797793"/>
    <lineage>
        <taxon>Bacteria</taxon>
        <taxon>Candidatus Daviesiibacteriota</taxon>
    </lineage>
</organism>
<reference evidence="2 3" key="1">
    <citation type="journal article" date="2016" name="Nat. Commun.">
        <title>Thousands of microbial genomes shed light on interconnected biogeochemical processes in an aquifer system.</title>
        <authorList>
            <person name="Anantharaman K."/>
            <person name="Brown C.T."/>
            <person name="Hug L.A."/>
            <person name="Sharon I."/>
            <person name="Castelle C.J."/>
            <person name="Probst A.J."/>
            <person name="Thomas B.C."/>
            <person name="Singh A."/>
            <person name="Wilkins M.J."/>
            <person name="Karaoz U."/>
            <person name="Brodie E.L."/>
            <person name="Williams K.H."/>
            <person name="Hubbard S.S."/>
            <person name="Banfield J.F."/>
        </authorList>
    </citation>
    <scope>NUCLEOTIDE SEQUENCE [LARGE SCALE GENOMIC DNA]</scope>
</reference>
<dbReference type="Proteomes" id="UP000183317">
    <property type="component" value="Unassembled WGS sequence"/>
</dbReference>
<dbReference type="SUPFAM" id="SSF55608">
    <property type="entry name" value="Homing endonucleases"/>
    <property type="match status" value="2"/>
</dbReference>
<name>A0A1F5MGG6_9BACT</name>
<evidence type="ECO:0000259" key="1">
    <source>
        <dbReference type="PROSITE" id="PS50819"/>
    </source>
</evidence>
<evidence type="ECO:0000313" key="2">
    <source>
        <dbReference type="EMBL" id="OGE64457.1"/>
    </source>
</evidence>
<gene>
    <name evidence="2" type="ORF">A3J13_01985</name>
</gene>
<dbReference type="GO" id="GO:0004519">
    <property type="term" value="F:endonuclease activity"/>
    <property type="evidence" value="ECO:0007669"/>
    <property type="project" value="InterPro"/>
</dbReference>